<keyword evidence="4" id="KW-1185">Reference proteome</keyword>
<name>A0A836C945_9STRA</name>
<dbReference type="EMBL" id="JAFCMP010000536">
    <property type="protein sequence ID" value="KAG5176423.1"/>
    <property type="molecule type" value="Genomic_DNA"/>
</dbReference>
<feature type="domain" description="Dynamin N-terminal" evidence="2">
    <location>
        <begin position="56"/>
        <end position="122"/>
    </location>
</feature>
<organism evidence="3 4">
    <name type="scientific">Tribonema minus</name>
    <dbReference type="NCBI Taxonomy" id="303371"/>
    <lineage>
        <taxon>Eukaryota</taxon>
        <taxon>Sar</taxon>
        <taxon>Stramenopiles</taxon>
        <taxon>Ochrophyta</taxon>
        <taxon>PX clade</taxon>
        <taxon>Xanthophyceae</taxon>
        <taxon>Tribonematales</taxon>
        <taxon>Tribonemataceae</taxon>
        <taxon>Tribonema</taxon>
    </lineage>
</organism>
<feature type="coiled-coil region" evidence="1">
    <location>
        <begin position="242"/>
        <end position="269"/>
    </location>
</feature>
<evidence type="ECO:0000259" key="2">
    <source>
        <dbReference type="Pfam" id="PF00350"/>
    </source>
</evidence>
<evidence type="ECO:0000313" key="3">
    <source>
        <dbReference type="EMBL" id="KAG5176423.1"/>
    </source>
</evidence>
<dbReference type="InterPro" id="IPR045063">
    <property type="entry name" value="Dynamin_N"/>
</dbReference>
<dbReference type="Pfam" id="PF00350">
    <property type="entry name" value="Dynamin_N"/>
    <property type="match status" value="1"/>
</dbReference>
<gene>
    <name evidence="3" type="ORF">JKP88DRAFT_347062</name>
</gene>
<dbReference type="PANTHER" id="PTHR43681">
    <property type="entry name" value="TRANSMEMBRANE GTPASE FZO"/>
    <property type="match status" value="1"/>
</dbReference>
<sequence>MLGKRYVPEGVLPTTAKINILRRGTGEGVTRATFIDPVDNKPVDDVEEIRVPVDWLEEVALVDTPGTNAVIVKHERLAQRIIPRADLVIFLTSAERPFSESERLFLERISAWRKKVVLIVNKLDILPEAQERNAVVEFVRRNGAHILGGEAEVFAVSARLALSAKIAARPAPPSAGAGARQWADSNFAAFEEYMVRVLSREERVRSKLLSPIGVAEQVAERMVEEQLTAFMEDMQRDIRYERLSLERVLENVQRRADDFIEKKMRLTNLRALSNRDQLRKEFERDALGDMPARVDAVVADMGALVAARARAQSMAVLDFVGRRQGHHARDMVGRVHDANFTTTRTELLDKLEASVRKVVVAFSRELRQVHSSILEGIAPYARFVRTERSKNEASAAALRHALQQLEQLKADVMGS</sequence>
<proteinExistence type="predicted"/>
<dbReference type="PANTHER" id="PTHR43681:SF1">
    <property type="entry name" value="SARCALUMENIN"/>
    <property type="match status" value="1"/>
</dbReference>
<keyword evidence="3" id="KW-0378">Hydrolase</keyword>
<dbReference type="SUPFAM" id="SSF52540">
    <property type="entry name" value="P-loop containing nucleoside triphosphate hydrolases"/>
    <property type="match status" value="1"/>
</dbReference>
<keyword evidence="1" id="KW-0175">Coiled coil</keyword>
<dbReference type="GO" id="GO:0016787">
    <property type="term" value="F:hydrolase activity"/>
    <property type="evidence" value="ECO:0007669"/>
    <property type="project" value="UniProtKB-KW"/>
</dbReference>
<comment type="caution">
    <text evidence="3">The sequence shown here is derived from an EMBL/GenBank/DDBJ whole genome shotgun (WGS) entry which is preliminary data.</text>
</comment>
<dbReference type="OrthoDB" id="8927528at2759"/>
<accession>A0A836C945</accession>
<reference evidence="3" key="1">
    <citation type="submission" date="2021-02" db="EMBL/GenBank/DDBJ databases">
        <title>First Annotated Genome of the Yellow-green Alga Tribonema minus.</title>
        <authorList>
            <person name="Mahan K.M."/>
        </authorList>
    </citation>
    <scope>NUCLEOTIDE SEQUENCE</scope>
    <source>
        <strain evidence="3">UTEX B ZZ1240</strain>
    </source>
</reference>
<dbReference type="AlphaFoldDB" id="A0A836C945"/>
<evidence type="ECO:0000256" key="1">
    <source>
        <dbReference type="SAM" id="Coils"/>
    </source>
</evidence>
<dbReference type="InterPro" id="IPR051943">
    <property type="entry name" value="TRAFAC_Dynamin-like_GTPase"/>
</dbReference>
<dbReference type="CDD" id="cd09912">
    <property type="entry name" value="DLP_2"/>
    <property type="match status" value="1"/>
</dbReference>
<evidence type="ECO:0000313" key="4">
    <source>
        <dbReference type="Proteomes" id="UP000664859"/>
    </source>
</evidence>
<protein>
    <submittedName>
        <fullName evidence="3">P-loop containing nucleoside triphosphate hydrolase protein</fullName>
    </submittedName>
</protein>
<dbReference type="Proteomes" id="UP000664859">
    <property type="component" value="Unassembled WGS sequence"/>
</dbReference>
<dbReference type="InterPro" id="IPR027417">
    <property type="entry name" value="P-loop_NTPase"/>
</dbReference>
<dbReference type="Gene3D" id="3.40.50.300">
    <property type="entry name" value="P-loop containing nucleotide triphosphate hydrolases"/>
    <property type="match status" value="1"/>
</dbReference>